<dbReference type="InterPro" id="IPR036265">
    <property type="entry name" value="HIT-like_sf"/>
</dbReference>
<comment type="caution">
    <text evidence="1">The sequence shown here is derived from an EMBL/GenBank/DDBJ whole genome shotgun (WGS) entry which is preliminary data.</text>
</comment>
<dbReference type="SUPFAM" id="SSF54197">
    <property type="entry name" value="HIT-like"/>
    <property type="match status" value="1"/>
</dbReference>
<organism evidence="1 2">
    <name type="scientific">Actinomadura harenae</name>
    <dbReference type="NCBI Taxonomy" id="2483351"/>
    <lineage>
        <taxon>Bacteria</taxon>
        <taxon>Bacillati</taxon>
        <taxon>Actinomycetota</taxon>
        <taxon>Actinomycetes</taxon>
        <taxon>Streptosporangiales</taxon>
        <taxon>Thermomonosporaceae</taxon>
        <taxon>Actinomadura</taxon>
    </lineage>
</organism>
<dbReference type="AlphaFoldDB" id="A0A3M2M4J4"/>
<dbReference type="Gene3D" id="3.30.428.10">
    <property type="entry name" value="HIT-like"/>
    <property type="match status" value="1"/>
</dbReference>
<keyword evidence="2" id="KW-1185">Reference proteome</keyword>
<evidence type="ECO:0000313" key="1">
    <source>
        <dbReference type="EMBL" id="RMI44382.1"/>
    </source>
</evidence>
<sequence>MSNARVHAGCLACELADGRRPLPGGRVAEHGGWVVEHAVGPLGVGTLVVKPVRHVLHVADLDESESAALGPLLRRVSAAVTELVRPEQVYVCLWSHAGGEPGHIHFVVQPVRRADMERFDAFGPALQGAMFAEDERPDPAAVEEFCARVRPLLGSAQDEVMSSYRLPDGSAK</sequence>
<reference evidence="1 2" key="1">
    <citation type="submission" date="2018-10" db="EMBL/GenBank/DDBJ databases">
        <title>Isolation from soil.</title>
        <authorList>
            <person name="Hu J."/>
        </authorList>
    </citation>
    <scope>NUCLEOTIDE SEQUENCE [LARGE SCALE GENOMIC DNA]</scope>
    <source>
        <strain evidence="1 2">NEAU-Ht49</strain>
    </source>
</reference>
<evidence type="ECO:0008006" key="3">
    <source>
        <dbReference type="Google" id="ProtNLM"/>
    </source>
</evidence>
<dbReference type="Proteomes" id="UP000282674">
    <property type="component" value="Unassembled WGS sequence"/>
</dbReference>
<accession>A0A3M2M4J4</accession>
<dbReference type="EMBL" id="RFFG01000019">
    <property type="protein sequence ID" value="RMI44382.1"/>
    <property type="molecule type" value="Genomic_DNA"/>
</dbReference>
<proteinExistence type="predicted"/>
<evidence type="ECO:0000313" key="2">
    <source>
        <dbReference type="Proteomes" id="UP000282674"/>
    </source>
</evidence>
<dbReference type="OrthoDB" id="3690933at2"/>
<gene>
    <name evidence="1" type="ORF">EBO15_13415</name>
</gene>
<name>A0A3M2M4J4_9ACTN</name>
<protein>
    <recommendedName>
        <fullName evidence="3">Diadenosine tetraphosphate hydrolase</fullName>
    </recommendedName>
</protein>